<evidence type="ECO:0000256" key="35">
    <source>
        <dbReference type="ARBA" id="ARBA00048374"/>
    </source>
</evidence>
<evidence type="ECO:0000313" key="51">
    <source>
        <dbReference type="Proteomes" id="UP001044222"/>
    </source>
</evidence>
<comment type="catalytic activity">
    <reaction evidence="37">
        <text>a 1-acyl-sn-glycero-3-phosphocholine + H2O = sn-glycerol 3-phosphocholine + a fatty acid + H(+)</text>
        <dbReference type="Rhea" id="RHEA:15177"/>
        <dbReference type="ChEBI" id="CHEBI:15377"/>
        <dbReference type="ChEBI" id="CHEBI:15378"/>
        <dbReference type="ChEBI" id="CHEBI:16870"/>
        <dbReference type="ChEBI" id="CHEBI:28868"/>
        <dbReference type="ChEBI" id="CHEBI:58168"/>
        <dbReference type="EC" id="3.1.1.5"/>
    </reaction>
    <physiologicalReaction direction="left-to-right" evidence="37">
        <dbReference type="Rhea" id="RHEA:15178"/>
    </physiologicalReaction>
</comment>
<comment type="catalytic activity">
    <reaction evidence="25">
        <text>1-hexadecanoyl-2-(9Z)-octadecenoyl-3-octadecanoyl-sn-glycerol + H2O = 2-(9Z-octadecenoyl)-3-octadecanoyl-sn-glycerol + hexadecanoate + H(+)</text>
        <dbReference type="Rhea" id="RHEA:41107"/>
        <dbReference type="ChEBI" id="CHEBI:7896"/>
        <dbReference type="ChEBI" id="CHEBI:15377"/>
        <dbReference type="ChEBI" id="CHEBI:15378"/>
        <dbReference type="ChEBI" id="CHEBI:75558"/>
        <dbReference type="ChEBI" id="CHEBI:77623"/>
    </reaction>
    <physiologicalReaction direction="left-to-right" evidence="25">
        <dbReference type="Rhea" id="RHEA:41108"/>
    </physiologicalReaction>
</comment>
<comment type="catalytic activity">
    <reaction evidence="41">
        <text>1,3-dihexadecanoyl-2-(9Z-octadecenoyl)glycerol + H2O = 1,3-dihexadecanoylglycerol + (9Z)-octadecenoate + H(+)</text>
        <dbReference type="Rhea" id="RHEA:40983"/>
        <dbReference type="ChEBI" id="CHEBI:15377"/>
        <dbReference type="ChEBI" id="CHEBI:15378"/>
        <dbReference type="ChEBI" id="CHEBI:30823"/>
        <dbReference type="ChEBI" id="CHEBI:75688"/>
        <dbReference type="ChEBI" id="CHEBI:77619"/>
    </reaction>
    <physiologicalReaction direction="left-to-right" evidence="41">
        <dbReference type="Rhea" id="RHEA:40984"/>
    </physiologicalReaction>
</comment>
<evidence type="ECO:0000256" key="33">
    <source>
        <dbReference type="ARBA" id="ARBA00048227"/>
    </source>
</evidence>
<feature type="transmembrane region" description="Helical" evidence="48">
    <location>
        <begin position="1098"/>
        <end position="1120"/>
    </location>
</feature>
<dbReference type="GO" id="GO:0004806">
    <property type="term" value="F:triacylglycerol lipase activity"/>
    <property type="evidence" value="ECO:0007669"/>
    <property type="project" value="UniProtKB-EC"/>
</dbReference>
<evidence type="ECO:0000256" key="6">
    <source>
        <dbReference type="ARBA" id="ARBA00015133"/>
    </source>
</evidence>
<feature type="compositionally biased region" description="Polar residues" evidence="47">
    <location>
        <begin position="353"/>
        <end position="362"/>
    </location>
</feature>
<dbReference type="EC" id="3.1.1.4" evidence="4"/>
<proteinExistence type="inferred from homology"/>
<dbReference type="Proteomes" id="UP001044222">
    <property type="component" value="Unassembled WGS sequence"/>
</dbReference>
<keyword evidence="8 48" id="KW-0812">Transmembrane</keyword>
<evidence type="ECO:0000256" key="39">
    <source>
        <dbReference type="ARBA" id="ARBA00048656"/>
    </source>
</evidence>
<dbReference type="PROSITE" id="PS01098">
    <property type="entry name" value="LIPASE_GDSL_SER"/>
    <property type="match status" value="1"/>
</dbReference>
<comment type="catalytic activity">
    <reaction evidence="17">
        <text>a triacylglycerol + H2O = a diacylglycerol + a fatty acid + H(+)</text>
        <dbReference type="Rhea" id="RHEA:12044"/>
        <dbReference type="ChEBI" id="CHEBI:15377"/>
        <dbReference type="ChEBI" id="CHEBI:15378"/>
        <dbReference type="ChEBI" id="CHEBI:17855"/>
        <dbReference type="ChEBI" id="CHEBI:18035"/>
        <dbReference type="ChEBI" id="CHEBI:28868"/>
        <dbReference type="EC" id="3.1.1.3"/>
    </reaction>
    <physiologicalReaction direction="left-to-right" evidence="17">
        <dbReference type="Rhea" id="RHEA:12045"/>
    </physiologicalReaction>
</comment>
<evidence type="ECO:0000256" key="34">
    <source>
        <dbReference type="ARBA" id="ARBA00048362"/>
    </source>
</evidence>
<evidence type="ECO:0000256" key="25">
    <source>
        <dbReference type="ARBA" id="ARBA00047324"/>
    </source>
</evidence>
<evidence type="ECO:0000256" key="45">
    <source>
        <dbReference type="ARBA" id="ARBA00049372"/>
    </source>
</evidence>
<dbReference type="PANTHER" id="PTHR21325">
    <property type="entry name" value="PHOSPHOLIPASE B, PLB1"/>
    <property type="match status" value="1"/>
</dbReference>
<dbReference type="EC" id="3.1.1.3" evidence="5"/>
<keyword evidence="7" id="KW-1003">Cell membrane</keyword>
<dbReference type="CDD" id="cd01824">
    <property type="entry name" value="Phospholipase_B_like"/>
    <property type="match status" value="2"/>
</dbReference>
<evidence type="ECO:0000256" key="18">
    <source>
        <dbReference type="ARBA" id="ARBA00023408"/>
    </source>
</evidence>
<comment type="catalytic activity">
    <reaction evidence="40">
        <text>1-hexadecanoyl-2-(9Z-octadecenoyl)-sn-glycero-3-phosphocholine + H2O = 1-hexadecanoyl-sn-glycero-3-phosphocholine + (9Z)-octadecenoate + H(+)</text>
        <dbReference type="Rhea" id="RHEA:38779"/>
        <dbReference type="ChEBI" id="CHEBI:15377"/>
        <dbReference type="ChEBI" id="CHEBI:15378"/>
        <dbReference type="ChEBI" id="CHEBI:30823"/>
        <dbReference type="ChEBI" id="CHEBI:72998"/>
        <dbReference type="ChEBI" id="CHEBI:73001"/>
    </reaction>
    <physiologicalReaction direction="left-to-right" evidence="40">
        <dbReference type="Rhea" id="RHEA:38780"/>
    </physiologicalReaction>
</comment>
<organism evidence="50 51">
    <name type="scientific">Anguilla anguilla</name>
    <name type="common">European freshwater eel</name>
    <name type="synonym">Muraena anguilla</name>
    <dbReference type="NCBI Taxonomy" id="7936"/>
    <lineage>
        <taxon>Eukaryota</taxon>
        <taxon>Metazoa</taxon>
        <taxon>Chordata</taxon>
        <taxon>Craniata</taxon>
        <taxon>Vertebrata</taxon>
        <taxon>Euteleostomi</taxon>
        <taxon>Actinopterygii</taxon>
        <taxon>Neopterygii</taxon>
        <taxon>Teleostei</taxon>
        <taxon>Anguilliformes</taxon>
        <taxon>Anguillidae</taxon>
        <taxon>Anguilla</taxon>
    </lineage>
</organism>
<evidence type="ECO:0000256" key="37">
    <source>
        <dbReference type="ARBA" id="ARBA00048454"/>
    </source>
</evidence>
<evidence type="ECO:0000256" key="3">
    <source>
        <dbReference type="ARBA" id="ARBA00013274"/>
    </source>
</evidence>
<evidence type="ECO:0000256" key="9">
    <source>
        <dbReference type="ARBA" id="ARBA00022729"/>
    </source>
</evidence>
<evidence type="ECO:0000256" key="29">
    <source>
        <dbReference type="ARBA" id="ARBA00048011"/>
    </source>
</evidence>
<evidence type="ECO:0000256" key="32">
    <source>
        <dbReference type="ARBA" id="ARBA00048058"/>
    </source>
</evidence>
<evidence type="ECO:0000256" key="24">
    <source>
        <dbReference type="ARBA" id="ARBA00045916"/>
    </source>
</evidence>
<name>A0A9D3N081_ANGAN</name>
<comment type="catalytic activity">
    <reaction evidence="44">
        <text>1,2-dihexadecanoyl-sn-glycero-3-phosphocholine + 2 H2O = sn-glycerol 3-phosphocholine + 2 hexadecanoate + 2 H(+)</text>
        <dbReference type="Rhea" id="RHEA:40975"/>
        <dbReference type="ChEBI" id="CHEBI:7896"/>
        <dbReference type="ChEBI" id="CHEBI:15377"/>
        <dbReference type="ChEBI" id="CHEBI:15378"/>
        <dbReference type="ChEBI" id="CHEBI:16870"/>
        <dbReference type="ChEBI" id="CHEBI:72999"/>
    </reaction>
    <physiologicalReaction direction="left-to-right" evidence="44">
        <dbReference type="Rhea" id="RHEA:40976"/>
    </physiologicalReaction>
</comment>
<sequence length="1142" mass="127237">MDIAARVTLPALLVALLGPLLALSVSMSQAEDSVADILPNHSPARDSEEVRPVPKSIRGYRASVSGIFCQTDKQTESWAFAAVALCPNSPSLSPPSSAHALRPSDIALVSAIGLPHPHRSESFKVLSRLFEILSMFNPTLTNLLPDQTSMQSSQYRSLPQQAEGLLHSLQDAGYTEDWKLLLLFVPVDELCLCAEQASTALTDTVRQVEETLSKLQSQLKHTLISAVVWAGPSDDVMDAQRAQMCTCEQSYSTAELRLKRIVLTQALQESLERHLQAKQWYSEREDFAVVLQASPIVVDMAKSRTPPSDQEGENLEHVALDLWRNLLQPMKLQSDVKDSDIMSRPCPSEDQPFLQTQRNSPSEPLAPQDRSVAPSPFLDPIMGTELPCEDLSPSNSPPTSVHALRPGDIKVVAAVGDSLTAGNGVGSTNNDILDVLREYRGLSWSIGGEANLSSVTTLPNILRQFNPSLAGFSEGIGDENSPQSFFNQAVPGAKSEAMPTQVRRLVDMMKNDSRIDFQNDWKVITMFIGGNDLCDYCTDTVYFSPDNILSRIREALDILHREMPRALVNLVELMYMVPLRKLHEDSTLKCPSWLVRALCRCVVAEGTFELQNLIDQNRAYQRRMQELIESGRYDTHSNFTVVLQPFFREVVLPLLEDGRPDRSYFALDCFHLSQKSHTLMARALWNNMLEPVGNKTHTQDFTAGLSLKCPSKAQPFMRTYENSNYTYQGPAPTPPPVTNWGSDFSCTDLAPSNPAPTSVHRLRPADIKVVATLGDSISTGFGAKSKNILQLKTEYRGVSWSIGGDKTLKEVTTLPNILRKFNPSLHGFSLGVGTSKTGFNMAVSGSKADDIPDQARKLIEALKTSKDVDFANDWKLVTLFIGGNDLCQYCMDRVTLSPQNYSYHLRESLDLLYQVPRVLVNVVEILQITGLRRINSDTLGCSLVQKNVCPCFLVPAEDSLELSEMNRINRLYQEESQRLVSGGRYDGREDFAVVTQPYFRNTVVPLNSDQKPDVSFFSVDCFHFSERGHAEMAIALWNNMLEPEERKQVYNNFTSDRNKIKCPTQDQPYIFTRVNSFPSISTTTAPPTITHDPSYVPAWAAALLAVIGLLIGWGVTWLLLSCRKRRKQRMKESVTEMKGPDF</sequence>
<evidence type="ECO:0000256" key="12">
    <source>
        <dbReference type="ARBA" id="ARBA00022989"/>
    </source>
</evidence>
<evidence type="ECO:0000256" key="47">
    <source>
        <dbReference type="SAM" id="MobiDB-lite"/>
    </source>
</evidence>
<dbReference type="InterPro" id="IPR038885">
    <property type="entry name" value="PLB1"/>
</dbReference>
<comment type="catalytic activity">
    <reaction evidence="43">
        <text>1-hexadecanoyl-2-(9Z)-octadecenoyl-3-octadecanoyl-sn-glycerol + H2O = 1-hexadecanoyl-3-octadecanoyl-sn-glycerol + (9Z)-octadecenoate + H(+)</text>
        <dbReference type="Rhea" id="RHEA:41103"/>
        <dbReference type="ChEBI" id="CHEBI:15377"/>
        <dbReference type="ChEBI" id="CHEBI:15378"/>
        <dbReference type="ChEBI" id="CHEBI:30823"/>
        <dbReference type="ChEBI" id="CHEBI:77623"/>
        <dbReference type="ChEBI" id="CHEBI:77624"/>
    </reaction>
    <physiologicalReaction direction="left-to-right" evidence="43">
        <dbReference type="Rhea" id="RHEA:41104"/>
    </physiologicalReaction>
</comment>
<keyword evidence="12 48" id="KW-1133">Transmembrane helix</keyword>
<comment type="catalytic activity">
    <reaction evidence="19">
        <text>a 1,2-diacyl-sn-glycero-3-phosphocholine + H2O = a 1-acyl-sn-glycero-3-phosphocholine + a fatty acid + H(+)</text>
        <dbReference type="Rhea" id="RHEA:15801"/>
        <dbReference type="ChEBI" id="CHEBI:15377"/>
        <dbReference type="ChEBI" id="CHEBI:15378"/>
        <dbReference type="ChEBI" id="CHEBI:28868"/>
        <dbReference type="ChEBI" id="CHEBI:57643"/>
        <dbReference type="ChEBI" id="CHEBI:58168"/>
        <dbReference type="EC" id="3.1.1.4"/>
    </reaction>
    <physiologicalReaction direction="left-to-right" evidence="19">
        <dbReference type="Rhea" id="RHEA:15802"/>
    </physiologicalReaction>
</comment>
<evidence type="ECO:0000256" key="16">
    <source>
        <dbReference type="ARBA" id="ARBA00023264"/>
    </source>
</evidence>
<evidence type="ECO:0000256" key="17">
    <source>
        <dbReference type="ARBA" id="ARBA00023369"/>
    </source>
</evidence>
<evidence type="ECO:0000256" key="27">
    <source>
        <dbReference type="ARBA" id="ARBA00047438"/>
    </source>
</evidence>
<evidence type="ECO:0000256" key="13">
    <source>
        <dbReference type="ARBA" id="ARBA00023098"/>
    </source>
</evidence>
<feature type="region of interest" description="Disordered" evidence="47">
    <location>
        <begin position="336"/>
        <end position="375"/>
    </location>
</feature>
<dbReference type="Gene3D" id="3.40.50.1110">
    <property type="entry name" value="SGNH hydrolase"/>
    <property type="match status" value="2"/>
</dbReference>
<comment type="catalytic activity">
    <reaction evidence="36">
        <text>1,2,3-tri-(9Z-octadecenoyl)-glycerol + H2O = di-(9Z)-octadecenoylglycerol + (9Z)-octadecenoate + H(+)</text>
        <dbReference type="Rhea" id="RHEA:38575"/>
        <dbReference type="ChEBI" id="CHEBI:15377"/>
        <dbReference type="ChEBI" id="CHEBI:15378"/>
        <dbReference type="ChEBI" id="CHEBI:30823"/>
        <dbReference type="ChEBI" id="CHEBI:53753"/>
        <dbReference type="ChEBI" id="CHEBI:75945"/>
    </reaction>
    <physiologicalReaction direction="left-to-right" evidence="36">
        <dbReference type="Rhea" id="RHEA:38576"/>
    </physiologicalReaction>
</comment>
<evidence type="ECO:0000256" key="8">
    <source>
        <dbReference type="ARBA" id="ARBA00022692"/>
    </source>
</evidence>
<evidence type="ECO:0000256" key="14">
    <source>
        <dbReference type="ARBA" id="ARBA00023136"/>
    </source>
</evidence>
<evidence type="ECO:0000256" key="41">
    <source>
        <dbReference type="ARBA" id="ARBA00048869"/>
    </source>
</evidence>
<evidence type="ECO:0000313" key="50">
    <source>
        <dbReference type="EMBL" id="KAG5857930.1"/>
    </source>
</evidence>
<feature type="chain" id="PRO_5039139802" description="Phospholipase B1, membrane-associated" evidence="49">
    <location>
        <begin position="23"/>
        <end position="1142"/>
    </location>
</feature>
<reference evidence="50" key="1">
    <citation type="submission" date="2021-01" db="EMBL/GenBank/DDBJ databases">
        <title>A chromosome-scale assembly of European eel, Anguilla anguilla.</title>
        <authorList>
            <person name="Henkel C."/>
            <person name="Jong-Raadsen S.A."/>
            <person name="Dufour S."/>
            <person name="Weltzien F.-A."/>
            <person name="Palstra A.P."/>
            <person name="Pelster B."/>
            <person name="Spaink H.P."/>
            <person name="Van Den Thillart G.E."/>
            <person name="Jansen H."/>
            <person name="Zahm M."/>
            <person name="Klopp C."/>
            <person name="Cedric C."/>
            <person name="Louis A."/>
            <person name="Berthelot C."/>
            <person name="Parey E."/>
            <person name="Roest Crollius H."/>
            <person name="Montfort J."/>
            <person name="Robinson-Rechavi M."/>
            <person name="Bucao C."/>
            <person name="Bouchez O."/>
            <person name="Gislard M."/>
            <person name="Lluch J."/>
            <person name="Milhes M."/>
            <person name="Lampietro C."/>
            <person name="Lopez Roques C."/>
            <person name="Donnadieu C."/>
            <person name="Braasch I."/>
            <person name="Desvignes T."/>
            <person name="Postlethwait J."/>
            <person name="Bobe J."/>
            <person name="Guiguen Y."/>
            <person name="Dirks R."/>
        </authorList>
    </citation>
    <scope>NUCLEOTIDE SEQUENCE</scope>
    <source>
        <strain evidence="50">Tag_6206</strain>
        <tissue evidence="50">Liver</tissue>
    </source>
</reference>
<keyword evidence="11" id="KW-0378">Hydrolase</keyword>
<evidence type="ECO:0000256" key="7">
    <source>
        <dbReference type="ARBA" id="ARBA00022475"/>
    </source>
</evidence>
<evidence type="ECO:0000256" key="30">
    <source>
        <dbReference type="ARBA" id="ARBA00048015"/>
    </source>
</evidence>
<evidence type="ECO:0000256" key="4">
    <source>
        <dbReference type="ARBA" id="ARBA00013278"/>
    </source>
</evidence>
<comment type="catalytic activity">
    <reaction evidence="28">
        <text>1-hexadecanoyl-2-(9Z)-octadecenoyl-3-octadecanoyl-sn-glycerol + H2O = 1-hexadecanoyl-2-(9Z-octadecenoyl)-sn-glycerol + octadecanoate + H(+)</text>
        <dbReference type="Rhea" id="RHEA:41111"/>
        <dbReference type="ChEBI" id="CHEBI:15377"/>
        <dbReference type="ChEBI" id="CHEBI:15378"/>
        <dbReference type="ChEBI" id="CHEBI:25629"/>
        <dbReference type="ChEBI" id="CHEBI:75466"/>
        <dbReference type="ChEBI" id="CHEBI:77623"/>
    </reaction>
    <physiologicalReaction direction="left-to-right" evidence="28">
        <dbReference type="Rhea" id="RHEA:41112"/>
    </physiologicalReaction>
</comment>
<evidence type="ECO:0000256" key="15">
    <source>
        <dbReference type="ARBA" id="ARBA00023180"/>
    </source>
</evidence>
<evidence type="ECO:0000256" key="28">
    <source>
        <dbReference type="ARBA" id="ARBA00047459"/>
    </source>
</evidence>
<keyword evidence="14 48" id="KW-0472">Membrane</keyword>
<evidence type="ECO:0000256" key="38">
    <source>
        <dbReference type="ARBA" id="ARBA00048613"/>
    </source>
</evidence>
<evidence type="ECO:0000256" key="1">
    <source>
        <dbReference type="ARBA" id="ARBA00004247"/>
    </source>
</evidence>
<dbReference type="GO" id="GO:0004622">
    <property type="term" value="F:phosphatidylcholine lysophospholipase activity"/>
    <property type="evidence" value="ECO:0007669"/>
    <property type="project" value="UniProtKB-EC"/>
</dbReference>
<evidence type="ECO:0000256" key="11">
    <source>
        <dbReference type="ARBA" id="ARBA00022801"/>
    </source>
</evidence>
<evidence type="ECO:0000256" key="26">
    <source>
        <dbReference type="ARBA" id="ARBA00047363"/>
    </source>
</evidence>
<dbReference type="InterPro" id="IPR036514">
    <property type="entry name" value="SGNH_hydro_sf"/>
</dbReference>
<dbReference type="PANTHER" id="PTHR21325:SF52">
    <property type="entry name" value="PHOSPHOLIPASE B1, MEMBRANE-ASSOCIATED"/>
    <property type="match status" value="1"/>
</dbReference>
<dbReference type="InterPro" id="IPR008265">
    <property type="entry name" value="Lipase_GDSL_AS"/>
</dbReference>
<comment type="catalytic activity">
    <reaction evidence="26">
        <text>1,3-dihexadecanoyl-2-(9Z-octadecenoyl)glycerol + H2O = 1-hexadecanoyl-2-(9Z-octadecenoyl)-glycerol + hexadecanoate + H(+)</text>
        <dbReference type="Rhea" id="RHEA:40979"/>
        <dbReference type="ChEBI" id="CHEBI:7896"/>
        <dbReference type="ChEBI" id="CHEBI:15377"/>
        <dbReference type="ChEBI" id="CHEBI:15378"/>
        <dbReference type="ChEBI" id="CHEBI:75585"/>
        <dbReference type="ChEBI" id="CHEBI:75688"/>
    </reaction>
    <physiologicalReaction direction="left-to-right" evidence="26">
        <dbReference type="Rhea" id="RHEA:40980"/>
    </physiologicalReaction>
</comment>
<keyword evidence="16" id="KW-1208">Phospholipid metabolism</keyword>
<evidence type="ECO:0000256" key="42">
    <source>
        <dbReference type="ARBA" id="ARBA00048872"/>
    </source>
</evidence>
<keyword evidence="10" id="KW-0677">Repeat</keyword>
<evidence type="ECO:0000256" key="20">
    <source>
        <dbReference type="ARBA" id="ARBA00029723"/>
    </source>
</evidence>
<evidence type="ECO:0000256" key="2">
    <source>
        <dbReference type="ARBA" id="ARBA00009979"/>
    </source>
</evidence>
<evidence type="ECO:0000256" key="5">
    <source>
        <dbReference type="ARBA" id="ARBA00013279"/>
    </source>
</evidence>
<comment type="function">
    <text evidence="24">Calcium-independent membrane-associated phospholipase that catalyzes complete diacylation of phospholipids by hydrolyzing both sn-1 and sn-2 fatty acyl chains attached to the glycerol backbone (phospholipase B activity). Has dual phospholipase and lysophospholipase activities toward diacylphospholipids. Preferentially cleaves sn-2 ester bonds over sn-1 bonds. Acts as a lipase toward glycerolipid substrates. Hydrolyzes fatty acyl chains of diacylglycerols with preference for the sn-2 position and of triacylglycerols with not positional selectivity. May also hydrolyze long chain retinyl esters such as retinyl palmitate. May contribute to digestion of dietary phospholipids, glycerolipids and retinoids, facilitating lipid absorption at the brush border.</text>
</comment>
<comment type="catalytic activity">
    <reaction evidence="39">
        <text>1-hexadecanoyl-sn-glycero-3-phosphocholine + H2O = sn-glycerol 3-phosphocholine + hexadecanoate + H(+)</text>
        <dbReference type="Rhea" id="RHEA:40435"/>
        <dbReference type="ChEBI" id="CHEBI:7896"/>
        <dbReference type="ChEBI" id="CHEBI:15377"/>
        <dbReference type="ChEBI" id="CHEBI:15378"/>
        <dbReference type="ChEBI" id="CHEBI:16870"/>
        <dbReference type="ChEBI" id="CHEBI:72998"/>
    </reaction>
    <physiologicalReaction direction="left-to-right" evidence="39">
        <dbReference type="Rhea" id="RHEA:40436"/>
    </physiologicalReaction>
</comment>
<comment type="catalytic activity">
    <reaction evidence="33">
        <text>1,2-dihexadecanoyl-sn-glycero-3-phosphocholine + H2O = 1-hexadecanoyl-sn-glycero-3-phosphocholine + hexadecanoate + H(+)</text>
        <dbReference type="Rhea" id="RHEA:41223"/>
        <dbReference type="ChEBI" id="CHEBI:7896"/>
        <dbReference type="ChEBI" id="CHEBI:15377"/>
        <dbReference type="ChEBI" id="CHEBI:15378"/>
        <dbReference type="ChEBI" id="CHEBI:72998"/>
        <dbReference type="ChEBI" id="CHEBI:72999"/>
    </reaction>
    <physiologicalReaction direction="left-to-right" evidence="33">
        <dbReference type="Rhea" id="RHEA:41224"/>
    </physiologicalReaction>
</comment>
<dbReference type="Pfam" id="PF00657">
    <property type="entry name" value="Lipase_GDSL"/>
    <property type="match status" value="2"/>
</dbReference>
<comment type="catalytic activity">
    <reaction evidence="38">
        <text>1-hexadecanoyl-2-(9Z-octadecenoyl)-sn-glycero-3-phosphoethanolamine + H2O = 1-hexadecanoyl-sn-glycero-3-phosphoethanolamine + (9Z)-octadecenoate + H(+)</text>
        <dbReference type="Rhea" id="RHEA:40911"/>
        <dbReference type="ChEBI" id="CHEBI:15377"/>
        <dbReference type="ChEBI" id="CHEBI:15378"/>
        <dbReference type="ChEBI" id="CHEBI:30823"/>
        <dbReference type="ChEBI" id="CHEBI:73004"/>
        <dbReference type="ChEBI" id="CHEBI:73007"/>
    </reaction>
    <physiologicalReaction direction="left-to-right" evidence="38">
        <dbReference type="Rhea" id="RHEA:40912"/>
    </physiologicalReaction>
</comment>
<comment type="similarity">
    <text evidence="2">Belongs to the 'GDSL' lipolytic enzyme family. Phospholipase B1 subfamily.</text>
</comment>
<comment type="subcellular location">
    <subcellularLocation>
        <location evidence="1">Apical cell membrane</location>
        <topology evidence="1">Single-pass type I membrane protein</topology>
    </subcellularLocation>
</comment>
<dbReference type="GO" id="GO:0004623">
    <property type="term" value="F:phospholipase A2 activity"/>
    <property type="evidence" value="ECO:0007669"/>
    <property type="project" value="UniProtKB-EC"/>
</dbReference>
<comment type="catalytic activity">
    <reaction evidence="45">
        <text>1,3-di-(9Z-octadecenoyl)-glycerol + H2O = 1-(9Z-octadecenoyl)-glycerol + (9Z)-octadecenoate + H(+)</text>
        <dbReference type="Rhea" id="RHEA:39939"/>
        <dbReference type="ChEBI" id="CHEBI:15377"/>
        <dbReference type="ChEBI" id="CHEBI:15378"/>
        <dbReference type="ChEBI" id="CHEBI:30823"/>
        <dbReference type="ChEBI" id="CHEBI:75342"/>
        <dbReference type="ChEBI" id="CHEBI:75735"/>
    </reaction>
    <physiologicalReaction direction="left-to-right" evidence="45">
        <dbReference type="Rhea" id="RHEA:39940"/>
    </physiologicalReaction>
</comment>
<evidence type="ECO:0000256" key="21">
    <source>
        <dbReference type="ARBA" id="ARBA00031182"/>
    </source>
</evidence>
<comment type="catalytic activity">
    <reaction evidence="34">
        <text>1-hexadecanoyl-2-(9Z,12Z-octadecadienoyl)-sn-glycero-3-phosphocholine + H2O = 2-(9Z,12Z-octadecadienoyl)-sn-glycero-3-phosphocholine + hexadecanoate + H(+)</text>
        <dbReference type="Rhea" id="RHEA:40971"/>
        <dbReference type="ChEBI" id="CHEBI:7896"/>
        <dbReference type="ChEBI" id="CHEBI:15377"/>
        <dbReference type="ChEBI" id="CHEBI:15378"/>
        <dbReference type="ChEBI" id="CHEBI:73002"/>
        <dbReference type="ChEBI" id="CHEBI:76084"/>
    </reaction>
    <physiologicalReaction direction="left-to-right" evidence="34">
        <dbReference type="Rhea" id="RHEA:40972"/>
    </physiologicalReaction>
</comment>
<dbReference type="AlphaFoldDB" id="A0A9D3N081"/>
<evidence type="ECO:0000256" key="49">
    <source>
        <dbReference type="SAM" id="SignalP"/>
    </source>
</evidence>
<dbReference type="EMBL" id="JAFIRN010000001">
    <property type="protein sequence ID" value="KAG5857930.1"/>
    <property type="molecule type" value="Genomic_DNA"/>
</dbReference>
<dbReference type="GO" id="GO:0006644">
    <property type="term" value="P:phospholipid metabolic process"/>
    <property type="evidence" value="ECO:0007669"/>
    <property type="project" value="TreeGrafter"/>
</dbReference>
<evidence type="ECO:0000256" key="36">
    <source>
        <dbReference type="ARBA" id="ARBA00048386"/>
    </source>
</evidence>
<comment type="catalytic activity">
    <reaction evidence="32">
        <text>1,2-di-(9Z-octadecenoyl)-sn-glycero-3-phosphocholine + H2O = 1-(9Z-octadecenoyl)-sn-glycero-3-phosphocholine + (9Z)-octadecenoate + H(+)</text>
        <dbReference type="Rhea" id="RHEA:40923"/>
        <dbReference type="ChEBI" id="CHEBI:15377"/>
        <dbReference type="ChEBI" id="CHEBI:15378"/>
        <dbReference type="ChEBI" id="CHEBI:28610"/>
        <dbReference type="ChEBI" id="CHEBI:30823"/>
        <dbReference type="ChEBI" id="CHEBI:74669"/>
    </reaction>
    <physiologicalReaction direction="left-to-right" evidence="32">
        <dbReference type="Rhea" id="RHEA:40924"/>
    </physiologicalReaction>
</comment>
<dbReference type="GO" id="GO:0016324">
    <property type="term" value="C:apical plasma membrane"/>
    <property type="evidence" value="ECO:0007669"/>
    <property type="project" value="UniProtKB-SubCell"/>
</dbReference>
<dbReference type="EC" id="3.1.1.5" evidence="3"/>
<comment type="catalytic activity">
    <reaction evidence="27">
        <text>1-(9Z-octadecenoyl)-glycerol + H2O = glycerol + (9Z)-octadecenoate + H(+)</text>
        <dbReference type="Rhea" id="RHEA:38487"/>
        <dbReference type="ChEBI" id="CHEBI:15377"/>
        <dbReference type="ChEBI" id="CHEBI:15378"/>
        <dbReference type="ChEBI" id="CHEBI:17754"/>
        <dbReference type="ChEBI" id="CHEBI:30823"/>
        <dbReference type="ChEBI" id="CHEBI:75342"/>
    </reaction>
    <physiologicalReaction direction="left-to-right" evidence="27">
        <dbReference type="Rhea" id="RHEA:38488"/>
    </physiologicalReaction>
</comment>
<evidence type="ECO:0000256" key="23">
    <source>
        <dbReference type="ARBA" id="ARBA00033022"/>
    </source>
</evidence>
<comment type="catalytic activity">
    <reaction evidence="31">
        <text>a 1-O-alkyl-2-acyl-sn-glycero-3-phosphocholine + H2O = a 1-O-alkyl-sn-glycero-3-phosphocholine + a fatty acid + H(+)</text>
        <dbReference type="Rhea" id="RHEA:36231"/>
        <dbReference type="ChEBI" id="CHEBI:15377"/>
        <dbReference type="ChEBI" id="CHEBI:15378"/>
        <dbReference type="ChEBI" id="CHEBI:28868"/>
        <dbReference type="ChEBI" id="CHEBI:30909"/>
        <dbReference type="ChEBI" id="CHEBI:36702"/>
        <dbReference type="EC" id="3.1.1.4"/>
    </reaction>
    <physiologicalReaction direction="left-to-right" evidence="31">
        <dbReference type="Rhea" id="RHEA:36232"/>
    </physiologicalReaction>
</comment>
<evidence type="ECO:0000256" key="46">
    <source>
        <dbReference type="ARBA" id="ARBA00049461"/>
    </source>
</evidence>
<evidence type="ECO:0000256" key="44">
    <source>
        <dbReference type="ARBA" id="ARBA00049363"/>
    </source>
</evidence>
<evidence type="ECO:0000256" key="22">
    <source>
        <dbReference type="ARBA" id="ARBA00031485"/>
    </source>
</evidence>
<evidence type="ECO:0000256" key="48">
    <source>
        <dbReference type="SAM" id="Phobius"/>
    </source>
</evidence>
<comment type="catalytic activity">
    <reaction evidence="29">
        <text>2,3-di-(9Z)-octadecenoyl-sn-glycerol + H2O = 3-(9Z-octadecenoyl)-sn-glycerol + (9Z)-octadecenoate + H(+)</text>
        <dbReference type="Rhea" id="RHEA:42604"/>
        <dbReference type="ChEBI" id="CHEBI:15377"/>
        <dbReference type="ChEBI" id="CHEBI:15378"/>
        <dbReference type="ChEBI" id="CHEBI:30823"/>
        <dbReference type="ChEBI" id="CHEBI:75824"/>
        <dbReference type="ChEBI" id="CHEBI:75938"/>
    </reaction>
    <physiologicalReaction direction="left-to-right" evidence="29">
        <dbReference type="Rhea" id="RHEA:42605"/>
    </physiologicalReaction>
</comment>
<evidence type="ECO:0000256" key="40">
    <source>
        <dbReference type="ARBA" id="ARBA00048699"/>
    </source>
</evidence>
<keyword evidence="51" id="KW-1185">Reference proteome</keyword>
<comment type="catalytic activity">
    <reaction evidence="46">
        <text>2-(9Z-octadecenoyl)-glycerol + H2O = glycerol + (9Z)-octadecenoate + H(+)</text>
        <dbReference type="Rhea" id="RHEA:38491"/>
        <dbReference type="ChEBI" id="CHEBI:15377"/>
        <dbReference type="ChEBI" id="CHEBI:15378"/>
        <dbReference type="ChEBI" id="CHEBI:17754"/>
        <dbReference type="ChEBI" id="CHEBI:30823"/>
        <dbReference type="ChEBI" id="CHEBI:73990"/>
    </reaction>
    <physiologicalReaction direction="left-to-right" evidence="46">
        <dbReference type="Rhea" id="RHEA:38492"/>
    </physiologicalReaction>
</comment>
<evidence type="ECO:0000256" key="31">
    <source>
        <dbReference type="ARBA" id="ARBA00048049"/>
    </source>
</evidence>
<gene>
    <name evidence="50" type="ORF">ANANG_G00024620</name>
</gene>
<comment type="catalytic activity">
    <reaction evidence="18">
        <text>1-hexadecanoyl-2-(9Z,12Z-octadecadienoyl)-sn-glycero-3-phosphocholine + H2O = (9Z,12Z)-octadecadienoate + 1-hexadecanoyl-sn-glycero-3-phosphocholine + H(+)</text>
        <dbReference type="Rhea" id="RHEA:40811"/>
        <dbReference type="ChEBI" id="CHEBI:15377"/>
        <dbReference type="ChEBI" id="CHEBI:15378"/>
        <dbReference type="ChEBI" id="CHEBI:30245"/>
        <dbReference type="ChEBI" id="CHEBI:72998"/>
        <dbReference type="ChEBI" id="CHEBI:73002"/>
    </reaction>
    <physiologicalReaction direction="left-to-right" evidence="18">
        <dbReference type="Rhea" id="RHEA:40812"/>
    </physiologicalReaction>
</comment>
<comment type="caution">
    <text evidence="50">The sequence shown here is derived from an EMBL/GenBank/DDBJ whole genome shotgun (WGS) entry which is preliminary data.</text>
</comment>
<comment type="catalytic activity">
    <reaction evidence="42">
        <text>1-O-hexadecyl-2-(9Z)-octadecenoyl-sn-glycero-3-phosphocholine + H2O = 1-O-hexadecyl-sn-glycero-3-phosphocholine + (9Z)-octadecenoate + H(+)</text>
        <dbReference type="Rhea" id="RHEA:40915"/>
        <dbReference type="ChEBI" id="CHEBI:15377"/>
        <dbReference type="ChEBI" id="CHEBI:15378"/>
        <dbReference type="ChEBI" id="CHEBI:30823"/>
        <dbReference type="ChEBI" id="CHEBI:34112"/>
        <dbReference type="ChEBI" id="CHEBI:64496"/>
    </reaction>
    <physiologicalReaction direction="left-to-right" evidence="42">
        <dbReference type="Rhea" id="RHEA:40916"/>
    </physiologicalReaction>
</comment>
<keyword evidence="13" id="KW-0443">Lipid metabolism</keyword>
<dbReference type="InterPro" id="IPR001087">
    <property type="entry name" value="GDSL"/>
</dbReference>
<evidence type="ECO:0000256" key="19">
    <source>
        <dbReference type="ARBA" id="ARBA00023422"/>
    </source>
</evidence>
<accession>A0A9D3N081</accession>
<keyword evidence="9 49" id="KW-0732">Signal</keyword>
<comment type="catalytic activity">
    <reaction evidence="35">
        <text>1-octadecanoyl-2-(9Z,12Z)-octadecadienoyl-sn-glycerol + H2O = 1-octadecanoyl-sn-glycerol + (9Z,12Z)-octadecadienoate + H(+)</text>
        <dbReference type="Rhea" id="RHEA:40927"/>
        <dbReference type="ChEBI" id="CHEBI:15377"/>
        <dbReference type="ChEBI" id="CHEBI:15378"/>
        <dbReference type="ChEBI" id="CHEBI:30245"/>
        <dbReference type="ChEBI" id="CHEBI:75550"/>
        <dbReference type="ChEBI" id="CHEBI:77097"/>
    </reaction>
    <physiologicalReaction direction="left-to-right" evidence="35">
        <dbReference type="Rhea" id="RHEA:40928"/>
    </physiologicalReaction>
</comment>
<protein>
    <recommendedName>
        <fullName evidence="6">Phospholipase B1, membrane-associated</fullName>
        <ecNumber evidence="5">3.1.1.3</ecNumber>
        <ecNumber evidence="4">3.1.1.4</ecNumber>
        <ecNumber evidence="3">3.1.1.5</ecNumber>
    </recommendedName>
    <alternativeName>
        <fullName evidence="20">Lysophospholipase</fullName>
    </alternativeName>
    <alternativeName>
        <fullName evidence="21">Phospholipase A2</fullName>
    </alternativeName>
    <alternativeName>
        <fullName evidence="23">Phospholipase B/lipase</fullName>
    </alternativeName>
    <alternativeName>
        <fullName evidence="22">Triacylglycerol lipase</fullName>
    </alternativeName>
</protein>
<feature type="signal peptide" evidence="49">
    <location>
        <begin position="1"/>
        <end position="22"/>
    </location>
</feature>
<dbReference type="SUPFAM" id="SSF52266">
    <property type="entry name" value="SGNH hydrolase"/>
    <property type="match status" value="2"/>
</dbReference>
<dbReference type="InterPro" id="IPR035547">
    <property type="entry name" value="Phospholipase_B"/>
</dbReference>
<comment type="catalytic activity">
    <reaction evidence="30">
        <text>1-hexadecanoyl-2-(9Z-octadecenoyl)-sn-glycero-3-phospho-(1'-sn-glycerol) + H2O = 1-hexadecanoyl-sn-glycero-3-phospho-(1'-sn-glycerol) + (9Z)-octadecenoate + H(+)</text>
        <dbReference type="Rhea" id="RHEA:40919"/>
        <dbReference type="ChEBI" id="CHEBI:15377"/>
        <dbReference type="ChEBI" id="CHEBI:15378"/>
        <dbReference type="ChEBI" id="CHEBI:30823"/>
        <dbReference type="ChEBI" id="CHEBI:72841"/>
        <dbReference type="ChEBI" id="CHEBI:75158"/>
    </reaction>
    <physiologicalReaction direction="left-to-right" evidence="30">
        <dbReference type="Rhea" id="RHEA:40920"/>
    </physiologicalReaction>
</comment>
<evidence type="ECO:0000256" key="43">
    <source>
        <dbReference type="ARBA" id="ARBA00048939"/>
    </source>
</evidence>
<keyword evidence="15" id="KW-0325">Glycoprotein</keyword>
<evidence type="ECO:0000256" key="10">
    <source>
        <dbReference type="ARBA" id="ARBA00022737"/>
    </source>
</evidence>